<dbReference type="EMBL" id="FO117623">
    <property type="protein sequence ID" value="CCG05706.1"/>
    <property type="molecule type" value="Genomic_DNA"/>
</dbReference>
<dbReference type="KEGG" id="bsd:BLASA_4931"/>
<reference evidence="2 3" key="1">
    <citation type="journal article" date="2012" name="J. Bacteriol.">
        <title>Genome Sequence of Blastococcus saxobsidens DD2, a Stone-Inhabiting Bacterium.</title>
        <authorList>
            <person name="Chouaia B."/>
            <person name="Crotti E."/>
            <person name="Brusetti L."/>
            <person name="Daffonchio D."/>
            <person name="Essoussi I."/>
            <person name="Nouioui I."/>
            <person name="Sbissi I."/>
            <person name="Ghodhbane-Gtari F."/>
            <person name="Gtari M."/>
            <person name="Vacherie B."/>
            <person name="Barbe V."/>
            <person name="Medigue C."/>
            <person name="Gury J."/>
            <person name="Pujic P."/>
            <person name="Normand P."/>
        </authorList>
    </citation>
    <scope>NUCLEOTIDE SEQUENCE [LARGE SCALE GENOMIC DNA]</scope>
    <source>
        <strain evidence="2 3">DD2</strain>
    </source>
</reference>
<gene>
    <name evidence="2" type="ordered locus">BLASA_4931</name>
</gene>
<organism evidence="2 3">
    <name type="scientific">Blastococcus saxobsidens (strain DD2)</name>
    <dbReference type="NCBI Taxonomy" id="1146883"/>
    <lineage>
        <taxon>Bacteria</taxon>
        <taxon>Bacillati</taxon>
        <taxon>Actinomycetota</taxon>
        <taxon>Actinomycetes</taxon>
        <taxon>Geodermatophilales</taxon>
        <taxon>Geodermatophilaceae</taxon>
        <taxon>Blastococcus</taxon>
    </lineage>
</organism>
<reference evidence="3" key="2">
    <citation type="submission" date="2012-02" db="EMBL/GenBank/DDBJ databases">
        <title>Complete genome sequence of Blastococcus saxobsidens strain DD2.</title>
        <authorList>
            <person name="Genoscope."/>
        </authorList>
    </citation>
    <scope>NUCLEOTIDE SEQUENCE [LARGE SCALE GENOMIC DNA]</scope>
    <source>
        <strain evidence="3">DD2</strain>
    </source>
</reference>
<dbReference type="HOGENOM" id="CLU_2393950_0_0_11"/>
<feature type="region of interest" description="Disordered" evidence="1">
    <location>
        <begin position="73"/>
        <end position="93"/>
    </location>
</feature>
<evidence type="ECO:0000256" key="1">
    <source>
        <dbReference type="SAM" id="MobiDB-lite"/>
    </source>
</evidence>
<evidence type="ECO:0000313" key="3">
    <source>
        <dbReference type="Proteomes" id="UP000007517"/>
    </source>
</evidence>
<dbReference type="RefSeq" id="WP_014378569.1">
    <property type="nucleotide sequence ID" value="NC_016943.1"/>
</dbReference>
<proteinExistence type="predicted"/>
<sequence>MIWNSDELGLLRVLAMTDEPVGMFDVTTAINPEPRDQKEREAWLARQLELIDTFLGLYRRGLVHEVVPANGHTGDRYALTQEGQEVTGRRLGR</sequence>
<name>H6RU99_BLASD</name>
<dbReference type="AlphaFoldDB" id="H6RU99"/>
<accession>H6RU99</accession>
<dbReference type="Proteomes" id="UP000007517">
    <property type="component" value="Chromosome"/>
</dbReference>
<protein>
    <submittedName>
        <fullName evidence="2">Uncharacterized protein</fullName>
    </submittedName>
</protein>
<dbReference type="OrthoDB" id="9905724at2"/>
<evidence type="ECO:0000313" key="2">
    <source>
        <dbReference type="EMBL" id="CCG05706.1"/>
    </source>
</evidence>
<keyword evidence="3" id="KW-1185">Reference proteome</keyword>